<comment type="subunit">
    <text evidence="2">Homodimer.</text>
</comment>
<dbReference type="PRINTS" id="PR00096">
    <property type="entry name" value="GATASE"/>
</dbReference>
<dbReference type="InterPro" id="IPR029062">
    <property type="entry name" value="Class_I_gatase-like"/>
</dbReference>
<dbReference type="CDD" id="cd01997">
    <property type="entry name" value="GMP_synthase_C"/>
    <property type="match status" value="1"/>
</dbReference>
<dbReference type="CDD" id="cd01742">
    <property type="entry name" value="GATase1_GMP_Synthase"/>
    <property type="match status" value="1"/>
</dbReference>
<dbReference type="Pfam" id="PF00117">
    <property type="entry name" value="GATase"/>
    <property type="match status" value="1"/>
</dbReference>
<dbReference type="MEROPS" id="C26.A24"/>
<dbReference type="InterPro" id="IPR014729">
    <property type="entry name" value="Rossmann-like_a/b/a_fold"/>
</dbReference>
<dbReference type="UniPathway" id="UPA00189">
    <property type="reaction ID" value="UER00296"/>
</dbReference>
<dbReference type="Gene3D" id="3.40.50.880">
    <property type="match status" value="1"/>
</dbReference>
<dbReference type="NCBIfam" id="TIGR00888">
    <property type="entry name" value="guaA_Nterm"/>
    <property type="match status" value="1"/>
</dbReference>
<dbReference type="PRINTS" id="PR00097">
    <property type="entry name" value="ANTSNTHASEII"/>
</dbReference>
<dbReference type="PROSITE" id="PS51553">
    <property type="entry name" value="GMPS_ATP_PPASE"/>
    <property type="match status" value="1"/>
</dbReference>
<sequence length="795" mass="88568">MFLQLYCIRNPFCFSRKEVKIGARQSKRHSRNLPSELQRAKRSRAVSKVSEHTMKRSGSMLDISEDSQHSTNIPPPKKALEDTPEASSMNGSHVTLVENLPVEKVEQGDRVAILDFGAQYGKVIDRRVRELRVQSEMFPLSTTARQILELGGFKAIIISGGPNSVYDPNAPTIDPEIFNCGLPVLGICYGFQLMNRHNGGSVACELIREDGACEIRIDNSVKLFDGLDEVETVLLTHGDSVSENTVAPDFQIIAKSGHHVAGICNEKRKLYGVQFHPEVDLTIHGSKMFENFLFKVAGCCGNFTIQNREQACIDEIRHIVGNKKVLVMVSGGVDSAVCAALLSRALGPERVTAIHIDNGFMRHEESDAVEKSLAALNLSLHRFNFGTTFRSSTEHLKPYETPLDECDDPELKRRIIGNTFIRVKDAVMKELNINHDEYYLGQGTLRPDLIESASALASGHADTIKTHHNDTHLVRELRKEGKVVEPLKDFHKDEVRELGKDLGLPVSIVQRHPFPGPGLAIRILCSSDRRPEMCFNGPLYTGVAAEHMMAFTEKYFDAALNPSQGIYENPVYERARQDTLKSLSEKDRELASQQTFQISAHVLPIKTVGVQGDARSYSYAVALSTDERPIPWQLLFAYASVIPKVHHGVNRVCYVFGPKVEHSIEDLTRTFLAPHTVTKLQMADHVANNVLFGRQNASNGLVLPNVGHKIQQMPVVMLPIDFDRDRNAGGSYRHSIVLRPFVTSDFMTGQAAIPGIHLPEETLLEMDHAIRKEVVGISRVLLDMTCKPPGTTEWE</sequence>
<reference evidence="15" key="1">
    <citation type="submission" date="2011-07" db="EMBL/GenBank/DDBJ databases">
        <authorList>
            <consortium name="Caenorhabditis brenneri Sequencing and Analysis Consortium"/>
            <person name="Wilson R.K."/>
        </authorList>
    </citation>
    <scope>NUCLEOTIDE SEQUENCE [LARGE SCALE GENOMIC DNA]</scope>
    <source>
        <strain evidence="15">PB2801</strain>
    </source>
</reference>
<dbReference type="InParanoid" id="G0MVI0"/>
<dbReference type="Pfam" id="PF02540">
    <property type="entry name" value="NAD_synthase"/>
    <property type="match status" value="1"/>
</dbReference>
<evidence type="ECO:0000256" key="2">
    <source>
        <dbReference type="ARBA" id="ARBA00011738"/>
    </source>
</evidence>
<dbReference type="EC" id="6.3.5.2" evidence="3"/>
<evidence type="ECO:0000256" key="9">
    <source>
        <dbReference type="ARBA" id="ARBA00022962"/>
    </source>
</evidence>
<feature type="domain" description="GMPS ATP-PPase" evidence="13">
    <location>
        <begin position="303"/>
        <end position="511"/>
    </location>
</feature>
<keyword evidence="8 11" id="KW-0067">ATP-binding</keyword>
<keyword evidence="15" id="KW-1185">Reference proteome</keyword>
<dbReference type="PROSITE" id="PS51273">
    <property type="entry name" value="GATASE_TYPE_1"/>
    <property type="match status" value="1"/>
</dbReference>
<dbReference type="STRING" id="135651.G0MVI0"/>
<keyword evidence="5 11" id="KW-0547">Nucleotide-binding</keyword>
<evidence type="ECO:0000259" key="13">
    <source>
        <dbReference type="PROSITE" id="PS51553"/>
    </source>
</evidence>
<name>G0MVI0_CAEBE</name>
<organism evidence="15">
    <name type="scientific">Caenorhabditis brenneri</name>
    <name type="common">Nematode worm</name>
    <dbReference type="NCBI Taxonomy" id="135651"/>
    <lineage>
        <taxon>Eukaryota</taxon>
        <taxon>Metazoa</taxon>
        <taxon>Ecdysozoa</taxon>
        <taxon>Nematoda</taxon>
        <taxon>Chromadorea</taxon>
        <taxon>Rhabditida</taxon>
        <taxon>Rhabditina</taxon>
        <taxon>Rhabditomorpha</taxon>
        <taxon>Rhabditoidea</taxon>
        <taxon>Rhabditidae</taxon>
        <taxon>Peloderinae</taxon>
        <taxon>Caenorhabditis</taxon>
    </lineage>
</organism>
<dbReference type="InterPro" id="IPR022310">
    <property type="entry name" value="NAD/GMP_synthase"/>
</dbReference>
<proteinExistence type="predicted"/>
<evidence type="ECO:0000256" key="5">
    <source>
        <dbReference type="ARBA" id="ARBA00022741"/>
    </source>
</evidence>
<evidence type="ECO:0000313" key="14">
    <source>
        <dbReference type="EMBL" id="EGT44920.1"/>
    </source>
</evidence>
<dbReference type="NCBIfam" id="NF000848">
    <property type="entry name" value="PRK00074.1"/>
    <property type="match status" value="1"/>
</dbReference>
<comment type="pathway">
    <text evidence="1">Purine metabolism; GMP biosynthesis; GMP from XMP (L-Gln route): step 1/1.</text>
</comment>
<evidence type="ECO:0000256" key="6">
    <source>
        <dbReference type="ARBA" id="ARBA00022749"/>
    </source>
</evidence>
<dbReference type="AlphaFoldDB" id="G0MVI0"/>
<evidence type="ECO:0000256" key="10">
    <source>
        <dbReference type="ARBA" id="ARBA00031356"/>
    </source>
</evidence>
<dbReference type="eggNOG" id="KOG1622">
    <property type="taxonomic scope" value="Eukaryota"/>
</dbReference>
<evidence type="ECO:0000256" key="4">
    <source>
        <dbReference type="ARBA" id="ARBA00022598"/>
    </source>
</evidence>
<dbReference type="FunCoup" id="G0MVI0">
    <property type="interactions" value="3815"/>
</dbReference>
<keyword evidence="9" id="KW-0315">Glutamine amidotransferase</keyword>
<dbReference type="InterPro" id="IPR004739">
    <property type="entry name" value="GMP_synth_GATase"/>
</dbReference>
<dbReference type="FunFam" id="3.30.300.10:FF:000008">
    <property type="entry name" value="GMP synthase [glutamine-hydrolyzing]"/>
    <property type="match status" value="1"/>
</dbReference>
<dbReference type="HOGENOM" id="CLU_014340_0_2_1"/>
<keyword evidence="6 11" id="KW-0332">GMP biosynthesis</keyword>
<dbReference type="InterPro" id="IPR017926">
    <property type="entry name" value="GATASE"/>
</dbReference>
<keyword evidence="7 11" id="KW-0658">Purine biosynthesis</keyword>
<evidence type="ECO:0000256" key="12">
    <source>
        <dbReference type="SAM" id="MobiDB-lite"/>
    </source>
</evidence>
<dbReference type="PANTHER" id="PTHR11922:SF2">
    <property type="entry name" value="GMP SYNTHASE [GLUTAMINE-HYDROLYZING]"/>
    <property type="match status" value="1"/>
</dbReference>
<dbReference type="PANTHER" id="PTHR11922">
    <property type="entry name" value="GMP SYNTHASE-RELATED"/>
    <property type="match status" value="1"/>
</dbReference>
<dbReference type="Pfam" id="PF00958">
    <property type="entry name" value="GMP_synt_C"/>
    <property type="match status" value="1"/>
</dbReference>
<protein>
    <recommendedName>
        <fullName evidence="3">GMP synthase (glutamine-hydrolyzing)</fullName>
        <ecNumber evidence="3">6.3.5.2</ecNumber>
    </recommendedName>
    <alternativeName>
        <fullName evidence="10">Glutamine amidotransferase</fullName>
    </alternativeName>
</protein>
<dbReference type="GO" id="GO:0003921">
    <property type="term" value="F:GMP synthase activity"/>
    <property type="evidence" value="ECO:0007669"/>
    <property type="project" value="InterPro"/>
</dbReference>
<evidence type="ECO:0000313" key="15">
    <source>
        <dbReference type="Proteomes" id="UP000008068"/>
    </source>
</evidence>
<dbReference type="FunFam" id="3.40.50.620:FF:000044">
    <property type="entry name" value="GMP synthase [glutamine-hydrolyzing]"/>
    <property type="match status" value="1"/>
</dbReference>
<dbReference type="OrthoDB" id="1724632at2759"/>
<dbReference type="FunFam" id="3.40.50.880:FF:000013">
    <property type="entry name" value="GMP synthase [glutamine-hydrolyzing]"/>
    <property type="match status" value="1"/>
</dbReference>
<dbReference type="Gene3D" id="3.40.50.620">
    <property type="entry name" value="HUPs"/>
    <property type="match status" value="1"/>
</dbReference>
<dbReference type="Gene3D" id="3.30.300.10">
    <property type="match status" value="2"/>
</dbReference>
<dbReference type="GO" id="GO:0005829">
    <property type="term" value="C:cytosol"/>
    <property type="evidence" value="ECO:0007669"/>
    <property type="project" value="TreeGrafter"/>
</dbReference>
<evidence type="ECO:0000256" key="3">
    <source>
        <dbReference type="ARBA" id="ARBA00012746"/>
    </source>
</evidence>
<dbReference type="InterPro" id="IPR025777">
    <property type="entry name" value="GMPS_ATP_PPase_dom"/>
</dbReference>
<feature type="region of interest" description="Disordered" evidence="12">
    <location>
        <begin position="21"/>
        <end position="90"/>
    </location>
</feature>
<dbReference type="Proteomes" id="UP000008068">
    <property type="component" value="Unassembled WGS sequence"/>
</dbReference>
<dbReference type="EMBL" id="GL379814">
    <property type="protein sequence ID" value="EGT44920.1"/>
    <property type="molecule type" value="Genomic_DNA"/>
</dbReference>
<evidence type="ECO:0000256" key="7">
    <source>
        <dbReference type="ARBA" id="ARBA00022755"/>
    </source>
</evidence>
<evidence type="ECO:0000256" key="11">
    <source>
        <dbReference type="PROSITE-ProRule" id="PRU00886"/>
    </source>
</evidence>
<keyword evidence="4" id="KW-0436">Ligase</keyword>
<gene>
    <name evidence="14" type="ORF">CAEBREN_23769</name>
</gene>
<accession>G0MVI0</accession>
<evidence type="ECO:0000256" key="8">
    <source>
        <dbReference type="ARBA" id="ARBA00022840"/>
    </source>
</evidence>
<dbReference type="SUPFAM" id="SSF52402">
    <property type="entry name" value="Adenine nucleotide alpha hydrolases-like"/>
    <property type="match status" value="1"/>
</dbReference>
<dbReference type="GO" id="GO:0005524">
    <property type="term" value="F:ATP binding"/>
    <property type="evidence" value="ECO:0007669"/>
    <property type="project" value="UniProtKB-UniRule"/>
</dbReference>
<feature type="binding site" evidence="11">
    <location>
        <begin position="330"/>
        <end position="336"/>
    </location>
    <ligand>
        <name>ATP</name>
        <dbReference type="ChEBI" id="CHEBI:30616"/>
    </ligand>
</feature>
<dbReference type="SUPFAM" id="SSF54810">
    <property type="entry name" value="GMP synthetase C-terminal dimerisation domain"/>
    <property type="match status" value="2"/>
</dbReference>
<dbReference type="OMA" id="IWQSFAV"/>
<evidence type="ECO:0000256" key="1">
    <source>
        <dbReference type="ARBA" id="ARBA00005153"/>
    </source>
</evidence>
<dbReference type="SUPFAM" id="SSF52317">
    <property type="entry name" value="Class I glutamine amidotransferase-like"/>
    <property type="match status" value="1"/>
</dbReference>
<dbReference type="InterPro" id="IPR001674">
    <property type="entry name" value="GMP_synth_C"/>
</dbReference>